<sequence length="124" mass="13913">MTPEHNHQSILNLIQLDSIRSLNPSNGDELVTKILGIFLETSIDQIRQIERALEDEDCENLCNAAHTLKSSSANIGADSLSSVAKRLELHGRSRELAQAVQLRCDLSQQYQLVVSEIEKMRDRS</sequence>
<evidence type="ECO:0000256" key="2">
    <source>
        <dbReference type="PROSITE-ProRule" id="PRU00110"/>
    </source>
</evidence>
<evidence type="ECO:0000313" key="4">
    <source>
        <dbReference type="EMBL" id="SEM70301.1"/>
    </source>
</evidence>
<feature type="modified residue" description="Phosphohistidine" evidence="2">
    <location>
        <position position="66"/>
    </location>
</feature>
<dbReference type="InterPro" id="IPR036641">
    <property type="entry name" value="HPT_dom_sf"/>
</dbReference>
<organism evidence="4 5">
    <name type="scientific">Nitrosomonas marina</name>
    <dbReference type="NCBI Taxonomy" id="917"/>
    <lineage>
        <taxon>Bacteria</taxon>
        <taxon>Pseudomonadati</taxon>
        <taxon>Pseudomonadota</taxon>
        <taxon>Betaproteobacteria</taxon>
        <taxon>Nitrosomonadales</taxon>
        <taxon>Nitrosomonadaceae</taxon>
        <taxon>Nitrosomonas</taxon>
    </lineage>
</organism>
<dbReference type="Gene3D" id="1.20.120.160">
    <property type="entry name" value="HPT domain"/>
    <property type="match status" value="1"/>
</dbReference>
<dbReference type="GO" id="GO:0000160">
    <property type="term" value="P:phosphorelay signal transduction system"/>
    <property type="evidence" value="ECO:0007669"/>
    <property type="project" value="UniProtKB-KW"/>
</dbReference>
<evidence type="ECO:0000313" key="5">
    <source>
        <dbReference type="Proteomes" id="UP000199459"/>
    </source>
</evidence>
<dbReference type="RefSeq" id="WP_090627035.1">
    <property type="nucleotide sequence ID" value="NZ_FOCP01000001.1"/>
</dbReference>
<accession>A0A1H8AI51</accession>
<keyword evidence="1" id="KW-0902">Two-component regulatory system</keyword>
<feature type="domain" description="HPt" evidence="3">
    <location>
        <begin position="27"/>
        <end position="124"/>
    </location>
</feature>
<dbReference type="SMART" id="SM00073">
    <property type="entry name" value="HPT"/>
    <property type="match status" value="1"/>
</dbReference>
<dbReference type="CDD" id="cd00088">
    <property type="entry name" value="HPT"/>
    <property type="match status" value="1"/>
</dbReference>
<proteinExistence type="predicted"/>
<dbReference type="Pfam" id="PF01627">
    <property type="entry name" value="Hpt"/>
    <property type="match status" value="1"/>
</dbReference>
<dbReference type="PROSITE" id="PS50894">
    <property type="entry name" value="HPT"/>
    <property type="match status" value="1"/>
</dbReference>
<gene>
    <name evidence="4" type="ORF">SAMN05216325_101159</name>
</gene>
<dbReference type="EMBL" id="FOCP01000001">
    <property type="protein sequence ID" value="SEM70301.1"/>
    <property type="molecule type" value="Genomic_DNA"/>
</dbReference>
<dbReference type="OrthoDB" id="8547669at2"/>
<dbReference type="AlphaFoldDB" id="A0A1H8AI51"/>
<reference evidence="4 5" key="1">
    <citation type="submission" date="2016-10" db="EMBL/GenBank/DDBJ databases">
        <authorList>
            <person name="de Groot N.N."/>
        </authorList>
    </citation>
    <scope>NUCLEOTIDE SEQUENCE [LARGE SCALE GENOMIC DNA]</scope>
    <source>
        <strain evidence="4 5">Nm22</strain>
    </source>
</reference>
<protein>
    <submittedName>
        <fullName evidence="4">Hpt domain-containing protein</fullName>
    </submittedName>
</protein>
<evidence type="ECO:0000256" key="1">
    <source>
        <dbReference type="ARBA" id="ARBA00023012"/>
    </source>
</evidence>
<dbReference type="InterPro" id="IPR008207">
    <property type="entry name" value="Sig_transdc_His_kin_Hpt_dom"/>
</dbReference>
<evidence type="ECO:0000259" key="3">
    <source>
        <dbReference type="PROSITE" id="PS50894"/>
    </source>
</evidence>
<dbReference type="SUPFAM" id="SSF47226">
    <property type="entry name" value="Histidine-containing phosphotransfer domain, HPT domain"/>
    <property type="match status" value="1"/>
</dbReference>
<dbReference type="GO" id="GO:0004672">
    <property type="term" value="F:protein kinase activity"/>
    <property type="evidence" value="ECO:0007669"/>
    <property type="project" value="UniProtKB-ARBA"/>
</dbReference>
<name>A0A1H8AI51_9PROT</name>
<keyword evidence="2" id="KW-0597">Phosphoprotein</keyword>
<dbReference type="Proteomes" id="UP000199459">
    <property type="component" value="Unassembled WGS sequence"/>
</dbReference>